<evidence type="ECO:0000313" key="5">
    <source>
        <dbReference type="EMBL" id="AXX96735.1"/>
    </source>
</evidence>
<dbReference type="InterPro" id="IPR036388">
    <property type="entry name" value="WH-like_DNA-bd_sf"/>
</dbReference>
<dbReference type="GO" id="GO:0006355">
    <property type="term" value="P:regulation of DNA-templated transcription"/>
    <property type="evidence" value="ECO:0007669"/>
    <property type="project" value="InterPro"/>
</dbReference>
<organism evidence="5 6">
    <name type="scientific">Profundibacter amoris</name>
    <dbReference type="NCBI Taxonomy" id="2171755"/>
    <lineage>
        <taxon>Bacteria</taxon>
        <taxon>Pseudomonadati</taxon>
        <taxon>Pseudomonadota</taxon>
        <taxon>Alphaproteobacteria</taxon>
        <taxon>Rhodobacterales</taxon>
        <taxon>Paracoccaceae</taxon>
        <taxon>Profundibacter</taxon>
    </lineage>
</organism>
<gene>
    <name evidence="5" type="ORF">BAR1_01550</name>
</gene>
<keyword evidence="3" id="KW-0804">Transcription</keyword>
<reference evidence="5 6" key="1">
    <citation type="submission" date="2018-09" db="EMBL/GenBank/DDBJ databases">
        <title>Profundibacter amoris BAR1 gen. nov., sp. nov., a new member of the Roseobacter clade isolated at Lokis Castle Vent Field on the Arctic Mid-Oceanic Ridge.</title>
        <authorList>
            <person name="Le Moine Bauer S."/>
            <person name="Sjoeberg A.G."/>
            <person name="L'Haridon S."/>
            <person name="Stokke R."/>
            <person name="Roalkvam I."/>
            <person name="Steen I.H."/>
            <person name="Dahle H."/>
        </authorList>
    </citation>
    <scope>NUCLEOTIDE SEQUENCE [LARGE SCALE GENOMIC DNA]</scope>
    <source>
        <strain evidence="5 6">BAR1</strain>
    </source>
</reference>
<dbReference type="KEGG" id="pamo:BAR1_01550"/>
<sequence length="255" mass="28577">MSTLPAVKCQNCTLYTEAGSLCAQITSDELDSLSNKSRTATLKRGESIDTEELLMWPIIAISSGVISLQHLLEDGRKTIAAFFMQGDIIDMRGISSRNRGHLIALNKVNLCRLSTAAFESIIEKNTSAQRVVWDNLRKQTYRAIDHSADLAKKHALEKLASFIFECKRRQTITLSENSVVIPVRRVDLAEYLGMQPETVSRCFKDLEERGIIKFNGISNIRLLKAPILRRIANGDRNADAIQHPSKNKFKVLSFG</sequence>
<name>A0A347UD07_9RHOB</name>
<dbReference type="RefSeq" id="WP_118941393.1">
    <property type="nucleotide sequence ID" value="NZ_CP032125.1"/>
</dbReference>
<dbReference type="Pfam" id="PF13545">
    <property type="entry name" value="HTH_Crp_2"/>
    <property type="match status" value="1"/>
</dbReference>
<proteinExistence type="predicted"/>
<accession>A0A347UD07</accession>
<protein>
    <submittedName>
        <fullName evidence="5">Crp/Fnr family transcriptional regulator</fullName>
    </submittedName>
</protein>
<dbReference type="Pfam" id="PF00027">
    <property type="entry name" value="cNMP_binding"/>
    <property type="match status" value="1"/>
</dbReference>
<dbReference type="InterPro" id="IPR018490">
    <property type="entry name" value="cNMP-bd_dom_sf"/>
</dbReference>
<keyword evidence="1" id="KW-0805">Transcription regulation</keyword>
<dbReference type="Proteomes" id="UP000261704">
    <property type="component" value="Chromosome"/>
</dbReference>
<evidence type="ECO:0000256" key="1">
    <source>
        <dbReference type="ARBA" id="ARBA00023015"/>
    </source>
</evidence>
<dbReference type="PRINTS" id="PR00034">
    <property type="entry name" value="HTHCRP"/>
</dbReference>
<dbReference type="PROSITE" id="PS51063">
    <property type="entry name" value="HTH_CRP_2"/>
    <property type="match status" value="1"/>
</dbReference>
<dbReference type="Gene3D" id="2.60.120.10">
    <property type="entry name" value="Jelly Rolls"/>
    <property type="match status" value="1"/>
</dbReference>
<dbReference type="SUPFAM" id="SSF51206">
    <property type="entry name" value="cAMP-binding domain-like"/>
    <property type="match status" value="1"/>
</dbReference>
<feature type="domain" description="HTH crp-type" evidence="4">
    <location>
        <begin position="153"/>
        <end position="226"/>
    </location>
</feature>
<evidence type="ECO:0000256" key="2">
    <source>
        <dbReference type="ARBA" id="ARBA00023125"/>
    </source>
</evidence>
<dbReference type="InterPro" id="IPR014710">
    <property type="entry name" value="RmlC-like_jellyroll"/>
</dbReference>
<dbReference type="OrthoDB" id="667966at2"/>
<dbReference type="SUPFAM" id="SSF46785">
    <property type="entry name" value="Winged helix' DNA-binding domain"/>
    <property type="match status" value="1"/>
</dbReference>
<dbReference type="GO" id="GO:0003677">
    <property type="term" value="F:DNA binding"/>
    <property type="evidence" value="ECO:0007669"/>
    <property type="project" value="UniProtKB-KW"/>
</dbReference>
<keyword evidence="2" id="KW-0238">DNA-binding</keyword>
<dbReference type="Gene3D" id="1.10.10.10">
    <property type="entry name" value="Winged helix-like DNA-binding domain superfamily/Winged helix DNA-binding domain"/>
    <property type="match status" value="1"/>
</dbReference>
<dbReference type="InterPro" id="IPR036390">
    <property type="entry name" value="WH_DNA-bd_sf"/>
</dbReference>
<evidence type="ECO:0000256" key="3">
    <source>
        <dbReference type="ARBA" id="ARBA00023163"/>
    </source>
</evidence>
<dbReference type="InterPro" id="IPR000595">
    <property type="entry name" value="cNMP-bd_dom"/>
</dbReference>
<dbReference type="SMART" id="SM00419">
    <property type="entry name" value="HTH_CRP"/>
    <property type="match status" value="1"/>
</dbReference>
<evidence type="ECO:0000313" key="6">
    <source>
        <dbReference type="Proteomes" id="UP000261704"/>
    </source>
</evidence>
<dbReference type="CDD" id="cd00038">
    <property type="entry name" value="CAP_ED"/>
    <property type="match status" value="1"/>
</dbReference>
<dbReference type="EMBL" id="CP032125">
    <property type="protein sequence ID" value="AXX96735.1"/>
    <property type="molecule type" value="Genomic_DNA"/>
</dbReference>
<dbReference type="AlphaFoldDB" id="A0A347UD07"/>
<dbReference type="InterPro" id="IPR012318">
    <property type="entry name" value="HTH_CRP"/>
</dbReference>
<keyword evidence="6" id="KW-1185">Reference proteome</keyword>
<evidence type="ECO:0000259" key="4">
    <source>
        <dbReference type="PROSITE" id="PS51063"/>
    </source>
</evidence>